<reference evidence="1 2" key="1">
    <citation type="submission" date="2020-08" db="EMBL/GenBank/DDBJ databases">
        <title>Genomic Encyclopedia of Archaeal and Bacterial Type Strains, Phase II (KMG-II): from individual species to whole genera.</title>
        <authorList>
            <person name="Goeker M."/>
        </authorList>
    </citation>
    <scope>NUCLEOTIDE SEQUENCE [LARGE SCALE GENOMIC DNA]</scope>
    <source>
        <strain evidence="1 2">DSM 23288</strain>
    </source>
</reference>
<sequence>MASGDKVNLALDAEMVERARQQLGEPAAGLDDAAVVERALNAYLLRRLVDSTQAGSPDLSADEAERIAYEELHASRRERREAA</sequence>
<name>A0A840IM82_9ACTN</name>
<keyword evidence="2" id="KW-1185">Reference proteome</keyword>
<dbReference type="AlphaFoldDB" id="A0A840IM82"/>
<dbReference type="EMBL" id="JACHNU010000010">
    <property type="protein sequence ID" value="MBB4665058.1"/>
    <property type="molecule type" value="Genomic_DNA"/>
</dbReference>
<evidence type="ECO:0000313" key="2">
    <source>
        <dbReference type="Proteomes" id="UP000585272"/>
    </source>
</evidence>
<gene>
    <name evidence="1" type="ORF">BDZ31_004677</name>
</gene>
<evidence type="ECO:0008006" key="3">
    <source>
        <dbReference type="Google" id="ProtNLM"/>
    </source>
</evidence>
<dbReference type="Proteomes" id="UP000585272">
    <property type="component" value="Unassembled WGS sequence"/>
</dbReference>
<evidence type="ECO:0000313" key="1">
    <source>
        <dbReference type="EMBL" id="MBB4665058.1"/>
    </source>
</evidence>
<proteinExistence type="predicted"/>
<organism evidence="1 2">
    <name type="scientific">Conexibacter arvalis</name>
    <dbReference type="NCBI Taxonomy" id="912552"/>
    <lineage>
        <taxon>Bacteria</taxon>
        <taxon>Bacillati</taxon>
        <taxon>Actinomycetota</taxon>
        <taxon>Thermoleophilia</taxon>
        <taxon>Solirubrobacterales</taxon>
        <taxon>Conexibacteraceae</taxon>
        <taxon>Conexibacter</taxon>
    </lineage>
</organism>
<comment type="caution">
    <text evidence="1">The sequence shown here is derived from an EMBL/GenBank/DDBJ whole genome shotgun (WGS) entry which is preliminary data.</text>
</comment>
<protein>
    <recommendedName>
        <fullName evidence="3">CopG family transcriptional regulator</fullName>
    </recommendedName>
</protein>
<accession>A0A840IM82</accession>